<sequence>MYAVIVCPKCRSHSQIIEQAGAKTTRCQRCGSTLKVRRLRLLYESDTLSKAVEARTCIQMKLDGEDEPDKADKSQATLSADRRKPPKKKGPEKIVLDTVRSEGGTVDIYELERRLADHGIEGEQFEKVLAILLERGELYSPEKGRIRAV</sequence>
<keyword evidence="4" id="KW-1185">Reference proteome</keyword>
<evidence type="ECO:0000256" key="1">
    <source>
        <dbReference type="SAM" id="MobiDB-lite"/>
    </source>
</evidence>
<dbReference type="GeneID" id="10821762"/>
<dbReference type="AlphaFoldDB" id="F7XL60"/>
<dbReference type="HOGENOM" id="CLU_1582891_0_0_2"/>
<reference evidence="3" key="1">
    <citation type="submission" date="2010-07" db="EMBL/GenBank/DDBJ databases">
        <title>The complete genome of Methanosalsum zhilinae DSM 4017.</title>
        <authorList>
            <consortium name="US DOE Joint Genome Institute (JGI-PGF)"/>
            <person name="Lucas S."/>
            <person name="Copeland A."/>
            <person name="Lapidus A."/>
            <person name="Glavina del Rio T."/>
            <person name="Dalin E."/>
            <person name="Tice H."/>
            <person name="Bruce D."/>
            <person name="Goodwin L."/>
            <person name="Pitluck S."/>
            <person name="Kyrpides N."/>
            <person name="Mavromatis K."/>
            <person name="Ovchinnikova G."/>
            <person name="Daligault H."/>
            <person name="Detter J.C."/>
            <person name="Han C."/>
            <person name="Tapia R."/>
            <person name="Larimer F."/>
            <person name="Land M."/>
            <person name="Hauser L."/>
            <person name="Markowitz V."/>
            <person name="Cheng J.-F."/>
            <person name="Hugenholtz P."/>
            <person name="Woyke T."/>
            <person name="Wu D."/>
            <person name="Spring S."/>
            <person name="Schueler E."/>
            <person name="Brambilla E."/>
            <person name="Klenk H.-P."/>
            <person name="Eisen J.A."/>
        </authorList>
    </citation>
    <scope>NUCLEOTIDE SEQUENCE</scope>
    <source>
        <strain evidence="3">DSM 4017</strain>
    </source>
</reference>
<dbReference type="Gene3D" id="3.90.820.10">
    <property type="entry name" value="Structural Genomics, Unknown Function 30-nov-00 1gh9 Mol_id"/>
    <property type="match status" value="1"/>
</dbReference>
<proteinExistence type="predicted"/>
<dbReference type="KEGG" id="mzh:Mzhil_0165"/>
<organism evidence="3 4">
    <name type="scientific">Methanosalsum zhilinae (strain DSM 4017 / NBRC 107636 / OCM 62 / WeN5)</name>
    <name type="common">Methanohalophilus zhilinae</name>
    <dbReference type="NCBI Taxonomy" id="679901"/>
    <lineage>
        <taxon>Archaea</taxon>
        <taxon>Methanobacteriati</taxon>
        <taxon>Methanobacteriota</taxon>
        <taxon>Stenosarchaea group</taxon>
        <taxon>Methanomicrobia</taxon>
        <taxon>Methanosarcinales</taxon>
        <taxon>Methanosarcinaceae</taxon>
        <taxon>Methanosalsum</taxon>
    </lineage>
</organism>
<accession>F7XL60</accession>
<dbReference type="InterPro" id="IPR036388">
    <property type="entry name" value="WH-like_DNA-bd_sf"/>
</dbReference>
<dbReference type="Proteomes" id="UP000006622">
    <property type="component" value="Chromosome"/>
</dbReference>
<dbReference type="Pfam" id="PF19134">
    <property type="entry name" value="DUF5817"/>
    <property type="match status" value="1"/>
</dbReference>
<evidence type="ECO:0000259" key="2">
    <source>
        <dbReference type="Pfam" id="PF19134"/>
    </source>
</evidence>
<gene>
    <name evidence="3" type="ordered locus">Mzhil_0165</name>
</gene>
<dbReference type="STRING" id="679901.Mzhil_0165"/>
<feature type="domain" description="DUF5817" evidence="2">
    <location>
        <begin position="2"/>
        <end position="58"/>
    </location>
</feature>
<dbReference type="RefSeq" id="WP_013897484.1">
    <property type="nucleotide sequence ID" value="NC_015676.1"/>
</dbReference>
<dbReference type="Gene3D" id="1.10.10.10">
    <property type="entry name" value="Winged helix-like DNA-binding domain superfamily/Winged helix DNA-binding domain"/>
    <property type="match status" value="1"/>
</dbReference>
<evidence type="ECO:0000313" key="3">
    <source>
        <dbReference type="EMBL" id="AEH60045.1"/>
    </source>
</evidence>
<evidence type="ECO:0000313" key="4">
    <source>
        <dbReference type="Proteomes" id="UP000006622"/>
    </source>
</evidence>
<dbReference type="OrthoDB" id="142616at2157"/>
<dbReference type="InterPro" id="IPR043855">
    <property type="entry name" value="DUF5817"/>
</dbReference>
<protein>
    <recommendedName>
        <fullName evidence="2">DUF5817 domain-containing protein</fullName>
    </recommendedName>
</protein>
<dbReference type="EMBL" id="CP002101">
    <property type="protein sequence ID" value="AEH60045.1"/>
    <property type="molecule type" value="Genomic_DNA"/>
</dbReference>
<feature type="region of interest" description="Disordered" evidence="1">
    <location>
        <begin position="63"/>
        <end position="92"/>
    </location>
</feature>
<name>F7XL60_METZD</name>